<gene>
    <name evidence="6" type="ORF">R3P38DRAFT_3003549</name>
</gene>
<dbReference type="PROSITE" id="PS01360">
    <property type="entry name" value="ZF_MYND_1"/>
    <property type="match status" value="1"/>
</dbReference>
<evidence type="ECO:0000313" key="6">
    <source>
        <dbReference type="EMBL" id="KAK7013649.1"/>
    </source>
</evidence>
<keyword evidence="7" id="KW-1185">Reference proteome</keyword>
<protein>
    <recommendedName>
        <fullName evidence="5">MYND-type domain-containing protein</fullName>
    </recommendedName>
</protein>
<dbReference type="Pfam" id="PF01753">
    <property type="entry name" value="zf-MYND"/>
    <property type="match status" value="1"/>
</dbReference>
<dbReference type="PANTHER" id="PTHR10237:SF14">
    <property type="entry name" value="MYND-TYPE DOMAIN-CONTAINING PROTEIN"/>
    <property type="match status" value="1"/>
</dbReference>
<reference evidence="6 7" key="1">
    <citation type="journal article" date="2024" name="J Genomics">
        <title>Draft genome sequencing and assembly of Favolaschia claudopus CIRM-BRFM 2984 isolated from oak limbs.</title>
        <authorList>
            <person name="Navarro D."/>
            <person name="Drula E."/>
            <person name="Chaduli D."/>
            <person name="Cazenave R."/>
            <person name="Ahrendt S."/>
            <person name="Wang J."/>
            <person name="Lipzen A."/>
            <person name="Daum C."/>
            <person name="Barry K."/>
            <person name="Grigoriev I.V."/>
            <person name="Favel A."/>
            <person name="Rosso M.N."/>
            <person name="Martin F."/>
        </authorList>
    </citation>
    <scope>NUCLEOTIDE SEQUENCE [LARGE SCALE GENOMIC DNA]</scope>
    <source>
        <strain evidence="6 7">CIRM-BRFM 2984</strain>
    </source>
</reference>
<dbReference type="InterPro" id="IPR002893">
    <property type="entry name" value="Znf_MYND"/>
</dbReference>
<organism evidence="6 7">
    <name type="scientific">Favolaschia claudopus</name>
    <dbReference type="NCBI Taxonomy" id="2862362"/>
    <lineage>
        <taxon>Eukaryota</taxon>
        <taxon>Fungi</taxon>
        <taxon>Dikarya</taxon>
        <taxon>Basidiomycota</taxon>
        <taxon>Agaricomycotina</taxon>
        <taxon>Agaricomycetes</taxon>
        <taxon>Agaricomycetidae</taxon>
        <taxon>Agaricales</taxon>
        <taxon>Marasmiineae</taxon>
        <taxon>Mycenaceae</taxon>
        <taxon>Favolaschia</taxon>
    </lineage>
</organism>
<evidence type="ECO:0000256" key="2">
    <source>
        <dbReference type="ARBA" id="ARBA00022771"/>
    </source>
</evidence>
<sequence length="369" mass="41106">MFKASIVDFKNSEISVHHKALSTPSKELRQNRAATKEREGCAKCYRLQEKLSRCARCKTVSYCSKECQKADWPLHKVACTRGDESTLNITKIAQRLLSSTVLSRMAEESCVYACDMTSASPASLIERYENEPFIVRVDVAIEPEDVKAFYKIYNNDDDANPPSKLYGLVQINAVTDWTSKGGEIVTEGALEMWRQAKAKAGLVGSPLHNSYQGLLCISKGNALNVFHPIVVSAETIAALRPRGKRSTFGVSSAMTDSRATIPKTLENVVEYMNTHIRQDTKDKLCLRSVLGETDIQTIKDAGVAARALKEAAQEREEEDVTQNEWSEPPIPPVQDGAYAAWIMRKKVGREQVYLREATMQFFASLRLGS</sequence>
<dbReference type="EMBL" id="JAWWNJ010000058">
    <property type="protein sequence ID" value="KAK7013649.1"/>
    <property type="molecule type" value="Genomic_DNA"/>
</dbReference>
<name>A0AAW0AKC0_9AGAR</name>
<dbReference type="PROSITE" id="PS50865">
    <property type="entry name" value="ZF_MYND_2"/>
    <property type="match status" value="1"/>
</dbReference>
<evidence type="ECO:0000313" key="7">
    <source>
        <dbReference type="Proteomes" id="UP001362999"/>
    </source>
</evidence>
<accession>A0AAW0AKC0</accession>
<feature type="domain" description="MYND-type" evidence="5">
    <location>
        <begin position="41"/>
        <end position="79"/>
    </location>
</feature>
<comment type="caution">
    <text evidence="6">The sequence shown here is derived from an EMBL/GenBank/DDBJ whole genome shotgun (WGS) entry which is preliminary data.</text>
</comment>
<keyword evidence="1" id="KW-0479">Metal-binding</keyword>
<dbReference type="InterPro" id="IPR058518">
    <property type="entry name" value="DUF8205"/>
</dbReference>
<evidence type="ECO:0000259" key="5">
    <source>
        <dbReference type="PROSITE" id="PS50865"/>
    </source>
</evidence>
<dbReference type="GO" id="GO:0000981">
    <property type="term" value="F:DNA-binding transcription factor activity, RNA polymerase II-specific"/>
    <property type="evidence" value="ECO:0007669"/>
    <property type="project" value="TreeGrafter"/>
</dbReference>
<dbReference type="PANTHER" id="PTHR10237">
    <property type="entry name" value="DEFORMED EPIDERMAL AUTOREGULATORY FACTOR 1 HOMOLOG SUPPRESSIN"/>
    <property type="match status" value="1"/>
</dbReference>
<dbReference type="Pfam" id="PF26632">
    <property type="entry name" value="DUF8205"/>
    <property type="match status" value="1"/>
</dbReference>
<dbReference type="Gene3D" id="6.10.140.2220">
    <property type="match status" value="1"/>
</dbReference>
<dbReference type="GO" id="GO:0008270">
    <property type="term" value="F:zinc ion binding"/>
    <property type="evidence" value="ECO:0007669"/>
    <property type="project" value="UniProtKB-KW"/>
</dbReference>
<evidence type="ECO:0000256" key="3">
    <source>
        <dbReference type="ARBA" id="ARBA00022833"/>
    </source>
</evidence>
<evidence type="ECO:0000256" key="1">
    <source>
        <dbReference type="ARBA" id="ARBA00022723"/>
    </source>
</evidence>
<dbReference type="AlphaFoldDB" id="A0AAW0AKC0"/>
<evidence type="ECO:0000256" key="4">
    <source>
        <dbReference type="PROSITE-ProRule" id="PRU00134"/>
    </source>
</evidence>
<dbReference type="SUPFAM" id="SSF144232">
    <property type="entry name" value="HIT/MYND zinc finger-like"/>
    <property type="match status" value="1"/>
</dbReference>
<dbReference type="Proteomes" id="UP001362999">
    <property type="component" value="Unassembled WGS sequence"/>
</dbReference>
<keyword evidence="3" id="KW-0862">Zinc</keyword>
<keyword evidence="2 4" id="KW-0863">Zinc-finger</keyword>
<dbReference type="InterPro" id="IPR024119">
    <property type="entry name" value="TF_DEAF-1"/>
</dbReference>
<dbReference type="GO" id="GO:0005634">
    <property type="term" value="C:nucleus"/>
    <property type="evidence" value="ECO:0007669"/>
    <property type="project" value="TreeGrafter"/>
</dbReference>
<proteinExistence type="predicted"/>